<dbReference type="InParanoid" id="A0A1D5Q5Q2"/>
<accession>A0A1D5Q5Q2</accession>
<dbReference type="CDD" id="cd05716">
    <property type="entry name" value="IgV_pIgR_like"/>
    <property type="match status" value="1"/>
</dbReference>
<dbReference type="InterPro" id="IPR050671">
    <property type="entry name" value="CD300_family_receptors"/>
</dbReference>
<dbReference type="GO" id="GO:0016020">
    <property type="term" value="C:membrane"/>
    <property type="evidence" value="ECO:0007669"/>
    <property type="project" value="UniProtKB-SubCell"/>
</dbReference>
<evidence type="ECO:0000256" key="5">
    <source>
        <dbReference type="ARBA" id="ARBA00023157"/>
    </source>
</evidence>
<dbReference type="FunCoup" id="A0A1D5Q5Q2">
    <property type="interactions" value="591"/>
</dbReference>
<evidence type="ECO:0000313" key="8">
    <source>
        <dbReference type="Ensembl" id="ENSMMUP00000043368.2"/>
    </source>
</evidence>
<dbReference type="FunFam" id="2.60.40.10:FF:000370">
    <property type="entry name" value="CMRF35-like molecule 1"/>
    <property type="match status" value="1"/>
</dbReference>
<organism evidence="8 9">
    <name type="scientific">Macaca mulatta</name>
    <name type="common">Rhesus macaque</name>
    <dbReference type="NCBI Taxonomy" id="9544"/>
    <lineage>
        <taxon>Eukaryota</taxon>
        <taxon>Metazoa</taxon>
        <taxon>Chordata</taxon>
        <taxon>Craniata</taxon>
        <taxon>Vertebrata</taxon>
        <taxon>Euteleostomi</taxon>
        <taxon>Mammalia</taxon>
        <taxon>Eutheria</taxon>
        <taxon>Euarchontoglires</taxon>
        <taxon>Primates</taxon>
        <taxon>Haplorrhini</taxon>
        <taxon>Catarrhini</taxon>
        <taxon>Cercopithecidae</taxon>
        <taxon>Cercopithecinae</taxon>
        <taxon>Macaca</taxon>
    </lineage>
</organism>
<dbReference type="Pfam" id="PF07686">
    <property type="entry name" value="V-set"/>
    <property type="match status" value="1"/>
</dbReference>
<keyword evidence="3 6" id="KW-0732">Signal</keyword>
<dbReference type="SUPFAM" id="SSF48726">
    <property type="entry name" value="Immunoglobulin"/>
    <property type="match status" value="1"/>
</dbReference>
<dbReference type="AlphaFoldDB" id="A0A1D5Q5Q2"/>
<dbReference type="VEuPathDB" id="HostDB:ENSMMUG00000041765"/>
<keyword evidence="4" id="KW-0472">Membrane</keyword>
<evidence type="ECO:0000256" key="4">
    <source>
        <dbReference type="ARBA" id="ARBA00023136"/>
    </source>
</evidence>
<dbReference type="SMR" id="A0A1D5Q5Q2"/>
<reference evidence="8" key="2">
    <citation type="submission" date="2025-08" db="UniProtKB">
        <authorList>
            <consortium name="Ensembl"/>
        </authorList>
    </citation>
    <scope>IDENTIFICATION</scope>
    <source>
        <strain evidence="8">17573</strain>
    </source>
</reference>
<evidence type="ECO:0000256" key="3">
    <source>
        <dbReference type="ARBA" id="ARBA00022729"/>
    </source>
</evidence>
<dbReference type="InterPro" id="IPR013106">
    <property type="entry name" value="Ig_V-set"/>
</dbReference>
<feature type="signal peptide" evidence="6">
    <location>
        <begin position="1"/>
        <end position="18"/>
    </location>
</feature>
<dbReference type="Bgee" id="ENSMMUG00000041765">
    <property type="expression patterns" value="Expressed in dorsolateral prefrontal cortex and 3 other cell types or tissues"/>
</dbReference>
<evidence type="ECO:0000313" key="9">
    <source>
        <dbReference type="Proteomes" id="UP000006718"/>
    </source>
</evidence>
<reference evidence="8" key="3">
    <citation type="submission" date="2025-09" db="UniProtKB">
        <authorList>
            <consortium name="Ensembl"/>
        </authorList>
    </citation>
    <scope>IDENTIFICATION</scope>
    <source>
        <strain evidence="8">17573</strain>
    </source>
</reference>
<dbReference type="PANTHER" id="PTHR11860">
    <property type="entry name" value="POLYMERIC-IMMUNOGLOBULIN RECEPTOR"/>
    <property type="match status" value="1"/>
</dbReference>
<keyword evidence="9" id="KW-1185">Reference proteome</keyword>
<evidence type="ECO:0000256" key="2">
    <source>
        <dbReference type="ARBA" id="ARBA00022692"/>
    </source>
</evidence>
<feature type="domain" description="Immunoglobulin V-set" evidence="7">
    <location>
        <begin position="23"/>
        <end position="123"/>
    </location>
</feature>
<dbReference type="PANTHER" id="PTHR11860:SF108">
    <property type="entry name" value="CMRF35-LIKE MOLECULE 5"/>
    <property type="match status" value="1"/>
</dbReference>
<name>A0A1D5Q5Q2_MACMU</name>
<dbReference type="GeneTree" id="ENSGT00940000164782"/>
<dbReference type="STRING" id="9544.ENSMMUP00000043368"/>
<dbReference type="Ensembl" id="ENSMMUT00000073713.2">
    <property type="protein sequence ID" value="ENSMMUP00000043368.2"/>
    <property type="gene ID" value="ENSMMUG00000041765.2"/>
</dbReference>
<dbReference type="InterPro" id="IPR013783">
    <property type="entry name" value="Ig-like_fold"/>
</dbReference>
<feature type="chain" id="PRO_5023884809" description="Immunoglobulin V-set domain-containing protein" evidence="6">
    <location>
        <begin position="19"/>
        <end position="244"/>
    </location>
</feature>
<dbReference type="OMA" id="CQYHERY"/>
<protein>
    <recommendedName>
        <fullName evidence="7">Immunoglobulin V-set domain-containing protein</fullName>
    </recommendedName>
</protein>
<evidence type="ECO:0000259" key="7">
    <source>
        <dbReference type="Pfam" id="PF07686"/>
    </source>
</evidence>
<dbReference type="Gene3D" id="2.60.40.10">
    <property type="entry name" value="Immunoglobulins"/>
    <property type="match status" value="1"/>
</dbReference>
<evidence type="ECO:0000256" key="6">
    <source>
        <dbReference type="SAM" id="SignalP"/>
    </source>
</evidence>
<dbReference type="Proteomes" id="UP000006718">
    <property type="component" value="Unassembled WGS sequence"/>
</dbReference>
<proteinExistence type="predicted"/>
<sequence length="244" mass="26809">MWLSQALLLLILAGYSIATEITGPTTVNGLEWGSLTVQCAYGSGWETYLKWWCRGADWNGCNILVRTNGSEQEVKKNRVSIRDNQKNRIFTVTMENLKRDDADSYWCGIEKTGIDLGVNVQVTIKPDTQTPVLEWTTATASLAFTPAATQKTSSPLTSCQGTEDKGLQRCSGRAPRLKKLGRTFGGILTCGLLCSPSSISPKYPQSHLRAHPAFWGPYSAAPTSCSCYSWSCLCSWACWEPFSG</sequence>
<reference evidence="8" key="1">
    <citation type="submission" date="2019-01" db="EMBL/GenBank/DDBJ databases">
        <authorList>
            <person name="Graves T."/>
            <person name="Eichler E.E."/>
            <person name="Wilson R.K."/>
        </authorList>
    </citation>
    <scope>NUCLEOTIDE SEQUENCE [LARGE SCALE GENOMIC DNA]</scope>
    <source>
        <strain evidence="8">17573</strain>
    </source>
</reference>
<keyword evidence="2" id="KW-0812">Transmembrane</keyword>
<dbReference type="InterPro" id="IPR036179">
    <property type="entry name" value="Ig-like_dom_sf"/>
</dbReference>
<evidence type="ECO:0000256" key="1">
    <source>
        <dbReference type="ARBA" id="ARBA00004370"/>
    </source>
</evidence>
<comment type="subcellular location">
    <subcellularLocation>
        <location evidence="1">Membrane</location>
    </subcellularLocation>
</comment>
<keyword evidence="5" id="KW-1015">Disulfide bond</keyword>
<gene>
    <name evidence="8" type="primary">LOC114669850</name>
</gene>